<feature type="domain" description="STAS" evidence="3">
    <location>
        <begin position="11"/>
        <end position="121"/>
    </location>
</feature>
<dbReference type="GO" id="GO:0043856">
    <property type="term" value="F:anti-sigma factor antagonist activity"/>
    <property type="evidence" value="ECO:0007669"/>
    <property type="project" value="InterPro"/>
</dbReference>
<evidence type="ECO:0000313" key="5">
    <source>
        <dbReference type="Proteomes" id="UP000253094"/>
    </source>
</evidence>
<dbReference type="OrthoDB" id="5471473at2"/>
<accession>A0A367FSP7</accession>
<keyword evidence="5" id="KW-1185">Reference proteome</keyword>
<comment type="caution">
    <text evidence="4">The sequence shown here is derived from an EMBL/GenBank/DDBJ whole genome shotgun (WGS) entry which is preliminary data.</text>
</comment>
<dbReference type="InterPro" id="IPR036513">
    <property type="entry name" value="STAS_dom_sf"/>
</dbReference>
<dbReference type="Pfam" id="PF01740">
    <property type="entry name" value="STAS"/>
    <property type="match status" value="1"/>
</dbReference>
<protein>
    <recommendedName>
        <fullName evidence="2">Anti-sigma factor antagonist</fullName>
    </recommendedName>
</protein>
<gene>
    <name evidence="4" type="ORF">DQ384_04910</name>
</gene>
<sequence>MQFEADPRPGLTISCDTQDGVLVVRAHGELDYTTAPVLRSGLDPVWASPPGVAFVLDLDEVSFCDSVGLSELIATLRTAQSAGRPFSLSGVHGGVLRVLTITGLRNVFDIHPTAEDAVRDAPAAPPLPEIVLSSEIVPPGGEPAAT</sequence>
<dbReference type="RefSeq" id="WP_114027445.1">
    <property type="nucleotide sequence ID" value="NZ_QOIL01000002.1"/>
</dbReference>
<dbReference type="Proteomes" id="UP000253094">
    <property type="component" value="Unassembled WGS sequence"/>
</dbReference>
<dbReference type="SUPFAM" id="SSF52091">
    <property type="entry name" value="SpoIIaa-like"/>
    <property type="match status" value="1"/>
</dbReference>
<evidence type="ECO:0000313" key="4">
    <source>
        <dbReference type="EMBL" id="RCG32812.1"/>
    </source>
</evidence>
<proteinExistence type="inferred from homology"/>
<comment type="similarity">
    <text evidence="1 2">Belongs to the anti-sigma-factor antagonist family.</text>
</comment>
<reference evidence="4 5" key="1">
    <citation type="submission" date="2018-06" db="EMBL/GenBank/DDBJ databases">
        <title>Sphaerisporangium craniellae sp. nov., isolated from a marine sponge in the South China Sea.</title>
        <authorList>
            <person name="Li L."/>
        </authorList>
    </citation>
    <scope>NUCLEOTIDE SEQUENCE [LARGE SCALE GENOMIC DNA]</scope>
    <source>
        <strain evidence="4 5">CCTCC AA 208026</strain>
    </source>
</reference>
<dbReference type="InterPro" id="IPR003658">
    <property type="entry name" value="Anti-sigma_ant"/>
</dbReference>
<dbReference type="PROSITE" id="PS50801">
    <property type="entry name" value="STAS"/>
    <property type="match status" value="1"/>
</dbReference>
<name>A0A367FSP7_9ACTN</name>
<dbReference type="NCBIfam" id="TIGR00377">
    <property type="entry name" value="ant_ant_sig"/>
    <property type="match status" value="1"/>
</dbReference>
<organism evidence="4 5">
    <name type="scientific">Sphaerisporangium album</name>
    <dbReference type="NCBI Taxonomy" id="509200"/>
    <lineage>
        <taxon>Bacteria</taxon>
        <taxon>Bacillati</taxon>
        <taxon>Actinomycetota</taxon>
        <taxon>Actinomycetes</taxon>
        <taxon>Streptosporangiales</taxon>
        <taxon>Streptosporangiaceae</taxon>
        <taxon>Sphaerisporangium</taxon>
    </lineage>
</organism>
<dbReference type="PANTHER" id="PTHR33495">
    <property type="entry name" value="ANTI-SIGMA FACTOR ANTAGONIST TM_1081-RELATED-RELATED"/>
    <property type="match status" value="1"/>
</dbReference>
<evidence type="ECO:0000256" key="2">
    <source>
        <dbReference type="RuleBase" id="RU003749"/>
    </source>
</evidence>
<dbReference type="AlphaFoldDB" id="A0A367FSP7"/>
<evidence type="ECO:0000256" key="1">
    <source>
        <dbReference type="ARBA" id="ARBA00009013"/>
    </source>
</evidence>
<evidence type="ECO:0000259" key="3">
    <source>
        <dbReference type="PROSITE" id="PS50801"/>
    </source>
</evidence>
<dbReference type="EMBL" id="QOIL01000002">
    <property type="protein sequence ID" value="RCG32812.1"/>
    <property type="molecule type" value="Genomic_DNA"/>
</dbReference>
<dbReference type="CDD" id="cd07043">
    <property type="entry name" value="STAS_anti-anti-sigma_factors"/>
    <property type="match status" value="1"/>
</dbReference>
<dbReference type="PANTHER" id="PTHR33495:SF2">
    <property type="entry name" value="ANTI-SIGMA FACTOR ANTAGONIST TM_1081-RELATED"/>
    <property type="match status" value="1"/>
</dbReference>
<dbReference type="InterPro" id="IPR002645">
    <property type="entry name" value="STAS_dom"/>
</dbReference>
<dbReference type="Gene3D" id="3.30.750.24">
    <property type="entry name" value="STAS domain"/>
    <property type="match status" value="1"/>
</dbReference>